<evidence type="ECO:0000313" key="8">
    <source>
        <dbReference type="EMBL" id="KAK2645684.1"/>
    </source>
</evidence>
<accession>A0AAD9U0J5</accession>
<dbReference type="GO" id="GO:0016020">
    <property type="term" value="C:membrane"/>
    <property type="evidence" value="ECO:0007669"/>
    <property type="project" value="UniProtKB-SubCell"/>
</dbReference>
<keyword evidence="9" id="KW-1185">Reference proteome</keyword>
<keyword evidence="4 7" id="KW-0812">Transmembrane</keyword>
<dbReference type="AlphaFoldDB" id="A0AAD9U0J5"/>
<dbReference type="InterPro" id="IPR036259">
    <property type="entry name" value="MFS_trans_sf"/>
</dbReference>
<sequence>MACHSRQIRRSKKGIKVSNTTQEAETRLAEITKAANSEPTESRNWHGQGVWKELLWRPSNPVKRMLIAAVGINFFMQASGNDAVIYCCPEVFKSAGIHSKKQLFGVNVIMGMAKTSFVLVSAVYLTDLEEDHSCYWVQLGWHCR</sequence>
<dbReference type="EMBL" id="JANJYI010000006">
    <property type="protein sequence ID" value="KAK2645684.1"/>
    <property type="molecule type" value="Genomic_DNA"/>
</dbReference>
<dbReference type="Proteomes" id="UP001280121">
    <property type="component" value="Unassembled WGS sequence"/>
</dbReference>
<dbReference type="Pfam" id="PF00083">
    <property type="entry name" value="Sugar_tr"/>
    <property type="match status" value="1"/>
</dbReference>
<dbReference type="InterPro" id="IPR045262">
    <property type="entry name" value="STP/PLT_plant"/>
</dbReference>
<evidence type="ECO:0000256" key="3">
    <source>
        <dbReference type="ARBA" id="ARBA00022448"/>
    </source>
</evidence>
<evidence type="ECO:0000313" key="9">
    <source>
        <dbReference type="Proteomes" id="UP001280121"/>
    </source>
</evidence>
<dbReference type="InterPro" id="IPR005828">
    <property type="entry name" value="MFS_sugar_transport-like"/>
</dbReference>
<evidence type="ECO:0000256" key="2">
    <source>
        <dbReference type="ARBA" id="ARBA00010992"/>
    </source>
</evidence>
<evidence type="ECO:0000256" key="6">
    <source>
        <dbReference type="ARBA" id="ARBA00023136"/>
    </source>
</evidence>
<keyword evidence="3" id="KW-0813">Transport</keyword>
<dbReference type="GO" id="GO:0015144">
    <property type="term" value="F:carbohydrate transmembrane transporter activity"/>
    <property type="evidence" value="ECO:0007669"/>
    <property type="project" value="InterPro"/>
</dbReference>
<evidence type="ECO:0000256" key="4">
    <source>
        <dbReference type="ARBA" id="ARBA00022692"/>
    </source>
</evidence>
<gene>
    <name evidence="8" type="ORF">Ddye_020879</name>
</gene>
<evidence type="ECO:0000256" key="7">
    <source>
        <dbReference type="SAM" id="Phobius"/>
    </source>
</evidence>
<comment type="subcellular location">
    <subcellularLocation>
        <location evidence="1">Membrane</location>
    </subcellularLocation>
</comment>
<name>A0AAD9U0J5_9ROSI</name>
<evidence type="ECO:0000256" key="5">
    <source>
        <dbReference type="ARBA" id="ARBA00022989"/>
    </source>
</evidence>
<organism evidence="8 9">
    <name type="scientific">Dipteronia dyeriana</name>
    <dbReference type="NCBI Taxonomy" id="168575"/>
    <lineage>
        <taxon>Eukaryota</taxon>
        <taxon>Viridiplantae</taxon>
        <taxon>Streptophyta</taxon>
        <taxon>Embryophyta</taxon>
        <taxon>Tracheophyta</taxon>
        <taxon>Spermatophyta</taxon>
        <taxon>Magnoliopsida</taxon>
        <taxon>eudicotyledons</taxon>
        <taxon>Gunneridae</taxon>
        <taxon>Pentapetalae</taxon>
        <taxon>rosids</taxon>
        <taxon>malvids</taxon>
        <taxon>Sapindales</taxon>
        <taxon>Sapindaceae</taxon>
        <taxon>Hippocastanoideae</taxon>
        <taxon>Acereae</taxon>
        <taxon>Dipteronia</taxon>
    </lineage>
</organism>
<feature type="transmembrane region" description="Helical" evidence="7">
    <location>
        <begin position="103"/>
        <end position="125"/>
    </location>
</feature>
<dbReference type="PANTHER" id="PTHR23500:SF429">
    <property type="entry name" value="MAJOR FACILITATOR SUPERFAMILY (MFS) PROFILE DOMAIN-CONTAINING PROTEIN"/>
    <property type="match status" value="1"/>
</dbReference>
<comment type="caution">
    <text evidence="8">The sequence shown here is derived from an EMBL/GenBank/DDBJ whole genome shotgun (WGS) entry which is preliminary data.</text>
</comment>
<proteinExistence type="inferred from homology"/>
<keyword evidence="6 7" id="KW-0472">Membrane</keyword>
<dbReference type="Gene3D" id="1.20.1250.20">
    <property type="entry name" value="MFS general substrate transporter like domains"/>
    <property type="match status" value="1"/>
</dbReference>
<reference evidence="8" key="1">
    <citation type="journal article" date="2023" name="Plant J.">
        <title>Genome sequences and population genomics provide insights into the demographic history, inbreeding, and mutation load of two 'living fossil' tree species of Dipteronia.</title>
        <authorList>
            <person name="Feng Y."/>
            <person name="Comes H.P."/>
            <person name="Chen J."/>
            <person name="Zhu S."/>
            <person name="Lu R."/>
            <person name="Zhang X."/>
            <person name="Li P."/>
            <person name="Qiu J."/>
            <person name="Olsen K.M."/>
            <person name="Qiu Y."/>
        </authorList>
    </citation>
    <scope>NUCLEOTIDE SEQUENCE</scope>
    <source>
        <strain evidence="8">KIB01</strain>
    </source>
</reference>
<dbReference type="PANTHER" id="PTHR23500">
    <property type="entry name" value="SOLUTE CARRIER FAMILY 2, FACILITATED GLUCOSE TRANSPORTER"/>
    <property type="match status" value="1"/>
</dbReference>
<comment type="similarity">
    <text evidence="2">Belongs to the major facilitator superfamily. Sugar transporter (TC 2.A.1.1) family.</text>
</comment>
<protein>
    <submittedName>
        <fullName evidence="8">Uncharacterized protein</fullName>
    </submittedName>
</protein>
<keyword evidence="5 7" id="KW-1133">Transmembrane helix</keyword>
<evidence type="ECO:0000256" key="1">
    <source>
        <dbReference type="ARBA" id="ARBA00004370"/>
    </source>
</evidence>